<dbReference type="InterPro" id="IPR045502">
    <property type="entry name" value="DUF6489"/>
</dbReference>
<accession>A0ABT5YKX8</accession>
<dbReference type="EMBL" id="JARHUD010000003">
    <property type="protein sequence ID" value="MDF2095584.1"/>
    <property type="molecule type" value="Genomic_DNA"/>
</dbReference>
<protein>
    <submittedName>
        <fullName evidence="1">DUF6489 family protein</fullName>
    </submittedName>
</protein>
<dbReference type="Pfam" id="PF20099">
    <property type="entry name" value="DUF6489"/>
    <property type="match status" value="1"/>
</dbReference>
<organism evidence="1 2">
    <name type="scientific">Aquibaculum arenosum</name>
    <dbReference type="NCBI Taxonomy" id="3032591"/>
    <lineage>
        <taxon>Bacteria</taxon>
        <taxon>Pseudomonadati</taxon>
        <taxon>Pseudomonadota</taxon>
        <taxon>Alphaproteobacteria</taxon>
        <taxon>Rhodospirillales</taxon>
        <taxon>Rhodovibrionaceae</taxon>
        <taxon>Aquibaculum</taxon>
    </lineage>
</organism>
<dbReference type="RefSeq" id="WP_275821152.1">
    <property type="nucleotide sequence ID" value="NZ_JARHUD010000003.1"/>
</dbReference>
<dbReference type="Proteomes" id="UP001215503">
    <property type="component" value="Unassembled WGS sequence"/>
</dbReference>
<proteinExistence type="predicted"/>
<sequence>MKITIDIDCTAQEARSFLGLPDVAPMQEALMEEIQQRMRKALQASEPETLLKTWLPASLQGWEELQKNFWNQMAAAATGGGGKGGKSGKSGE</sequence>
<keyword evidence="2" id="KW-1185">Reference proteome</keyword>
<name>A0ABT5YKX8_9PROT</name>
<evidence type="ECO:0000313" key="1">
    <source>
        <dbReference type="EMBL" id="MDF2095584.1"/>
    </source>
</evidence>
<comment type="caution">
    <text evidence="1">The sequence shown here is derived from an EMBL/GenBank/DDBJ whole genome shotgun (WGS) entry which is preliminary data.</text>
</comment>
<evidence type="ECO:0000313" key="2">
    <source>
        <dbReference type="Proteomes" id="UP001215503"/>
    </source>
</evidence>
<reference evidence="1 2" key="1">
    <citation type="submission" date="2023-03" db="EMBL/GenBank/DDBJ databases">
        <title>Fodinicurvata sp. CAU 1616 isolated from sea sendiment.</title>
        <authorList>
            <person name="Kim W."/>
        </authorList>
    </citation>
    <scope>NUCLEOTIDE SEQUENCE [LARGE SCALE GENOMIC DNA]</scope>
    <source>
        <strain evidence="1 2">CAU 1616</strain>
    </source>
</reference>
<gene>
    <name evidence="1" type="ORF">P2G67_06310</name>
</gene>